<reference evidence="2" key="1">
    <citation type="journal article" date="2020" name="Stud. Mycol.">
        <title>101 Dothideomycetes genomes: a test case for predicting lifestyles and emergence of pathogens.</title>
        <authorList>
            <person name="Haridas S."/>
            <person name="Albert R."/>
            <person name="Binder M."/>
            <person name="Bloem J."/>
            <person name="Labutti K."/>
            <person name="Salamov A."/>
            <person name="Andreopoulos B."/>
            <person name="Baker S."/>
            <person name="Barry K."/>
            <person name="Bills G."/>
            <person name="Bluhm B."/>
            <person name="Cannon C."/>
            <person name="Castanera R."/>
            <person name="Culley D."/>
            <person name="Daum C."/>
            <person name="Ezra D."/>
            <person name="Gonzalez J."/>
            <person name="Henrissat B."/>
            <person name="Kuo A."/>
            <person name="Liang C."/>
            <person name="Lipzen A."/>
            <person name="Lutzoni F."/>
            <person name="Magnuson J."/>
            <person name="Mondo S."/>
            <person name="Nolan M."/>
            <person name="Ohm R."/>
            <person name="Pangilinan J."/>
            <person name="Park H.-J."/>
            <person name="Ramirez L."/>
            <person name="Alfaro M."/>
            <person name="Sun H."/>
            <person name="Tritt A."/>
            <person name="Yoshinaga Y."/>
            <person name="Zwiers L.-H."/>
            <person name="Turgeon B."/>
            <person name="Goodwin S."/>
            <person name="Spatafora J."/>
            <person name="Crous P."/>
            <person name="Grigoriev I."/>
        </authorList>
    </citation>
    <scope>NUCLEOTIDE SEQUENCE</scope>
    <source>
        <strain evidence="2">CBS 130266</strain>
    </source>
</reference>
<dbReference type="AlphaFoldDB" id="A0A9P4U265"/>
<protein>
    <submittedName>
        <fullName evidence="2">Uncharacterized protein</fullName>
    </submittedName>
</protein>
<organism evidence="2 3">
    <name type="scientific">Tothia fuscella</name>
    <dbReference type="NCBI Taxonomy" id="1048955"/>
    <lineage>
        <taxon>Eukaryota</taxon>
        <taxon>Fungi</taxon>
        <taxon>Dikarya</taxon>
        <taxon>Ascomycota</taxon>
        <taxon>Pezizomycotina</taxon>
        <taxon>Dothideomycetes</taxon>
        <taxon>Pleosporomycetidae</taxon>
        <taxon>Venturiales</taxon>
        <taxon>Cylindrosympodiaceae</taxon>
        <taxon>Tothia</taxon>
    </lineage>
</organism>
<proteinExistence type="predicted"/>
<feature type="compositionally biased region" description="Polar residues" evidence="1">
    <location>
        <begin position="1"/>
        <end position="14"/>
    </location>
</feature>
<name>A0A9P4U265_9PEZI</name>
<sequence length="141" mass="16010">MGQAASATTPNASNPGGLGAMNKNPIKTAPNVECKRWNDFGRAMFHCENCHGRGGKMPERPFLMIVQEGETRFCIKCKKVVEGQYRVENLYDRRIKEWHAWKDCGVEVTNSPYRSGRVMILSKTKSISQLHAEWIPKLDKN</sequence>
<evidence type="ECO:0000313" key="3">
    <source>
        <dbReference type="Proteomes" id="UP000800235"/>
    </source>
</evidence>
<evidence type="ECO:0000256" key="1">
    <source>
        <dbReference type="SAM" id="MobiDB-lite"/>
    </source>
</evidence>
<comment type="caution">
    <text evidence="2">The sequence shown here is derived from an EMBL/GenBank/DDBJ whole genome shotgun (WGS) entry which is preliminary data.</text>
</comment>
<evidence type="ECO:0000313" key="2">
    <source>
        <dbReference type="EMBL" id="KAF2434241.1"/>
    </source>
</evidence>
<accession>A0A9P4U265</accession>
<feature type="region of interest" description="Disordered" evidence="1">
    <location>
        <begin position="1"/>
        <end position="25"/>
    </location>
</feature>
<gene>
    <name evidence="2" type="ORF">EJ08DRAFT_646675</name>
</gene>
<keyword evidence="3" id="KW-1185">Reference proteome</keyword>
<dbReference type="EMBL" id="MU007017">
    <property type="protein sequence ID" value="KAF2434241.1"/>
    <property type="molecule type" value="Genomic_DNA"/>
</dbReference>
<dbReference type="Proteomes" id="UP000800235">
    <property type="component" value="Unassembled WGS sequence"/>
</dbReference>